<evidence type="ECO:0000256" key="1">
    <source>
        <dbReference type="SAM" id="Phobius"/>
    </source>
</evidence>
<dbReference type="Proteomes" id="UP000823613">
    <property type="component" value="Unassembled WGS sequence"/>
</dbReference>
<name>A0A9D9DLF3_9BACL</name>
<reference evidence="2" key="2">
    <citation type="journal article" date="2021" name="PeerJ">
        <title>Extensive microbial diversity within the chicken gut microbiome revealed by metagenomics and culture.</title>
        <authorList>
            <person name="Gilroy R."/>
            <person name="Ravi A."/>
            <person name="Getino M."/>
            <person name="Pursley I."/>
            <person name="Horton D.L."/>
            <person name="Alikhan N.F."/>
            <person name="Baker D."/>
            <person name="Gharbi K."/>
            <person name="Hall N."/>
            <person name="Watson M."/>
            <person name="Adriaenssens E.M."/>
            <person name="Foster-Nyarko E."/>
            <person name="Jarju S."/>
            <person name="Secka A."/>
            <person name="Antonio M."/>
            <person name="Oren A."/>
            <person name="Chaudhuri R.R."/>
            <person name="La Ragione R."/>
            <person name="Hildebrand F."/>
            <person name="Pallen M.J."/>
        </authorList>
    </citation>
    <scope>NUCLEOTIDE SEQUENCE</scope>
    <source>
        <strain evidence="2">11159</strain>
    </source>
</reference>
<dbReference type="EMBL" id="JADIMY010000129">
    <property type="protein sequence ID" value="MBO8428245.1"/>
    <property type="molecule type" value="Genomic_DNA"/>
</dbReference>
<keyword evidence="1" id="KW-0812">Transmembrane</keyword>
<evidence type="ECO:0000313" key="3">
    <source>
        <dbReference type="Proteomes" id="UP000823613"/>
    </source>
</evidence>
<dbReference type="AlphaFoldDB" id="A0A9D9DLF3"/>
<sequence length="79" mass="8919">MKDKLYKLNKGQKYYLLKRVFIGTCLLIASSILFAIPLSVSLVNENNLAIANAKKDDTILKTNSEKNTLEEEPLLNYAD</sequence>
<proteinExistence type="predicted"/>
<evidence type="ECO:0000313" key="2">
    <source>
        <dbReference type="EMBL" id="MBO8428245.1"/>
    </source>
</evidence>
<keyword evidence="1" id="KW-0472">Membrane</keyword>
<comment type="caution">
    <text evidence="2">The sequence shown here is derived from an EMBL/GenBank/DDBJ whole genome shotgun (WGS) entry which is preliminary data.</text>
</comment>
<feature type="transmembrane region" description="Helical" evidence="1">
    <location>
        <begin position="20"/>
        <end position="40"/>
    </location>
</feature>
<protein>
    <submittedName>
        <fullName evidence="2">Uncharacterized protein</fullName>
    </submittedName>
</protein>
<organism evidence="2 3">
    <name type="scientific">Candidatus Onthovivens merdipullorum</name>
    <dbReference type="NCBI Taxonomy" id="2840889"/>
    <lineage>
        <taxon>Bacteria</taxon>
        <taxon>Bacillati</taxon>
        <taxon>Bacillota</taxon>
        <taxon>Bacilli</taxon>
        <taxon>Bacillales</taxon>
        <taxon>Candidatus Onthovivens</taxon>
    </lineage>
</organism>
<gene>
    <name evidence="2" type="ORF">IAC58_06860</name>
</gene>
<accession>A0A9D9DLF3</accession>
<reference evidence="2" key="1">
    <citation type="submission" date="2020-10" db="EMBL/GenBank/DDBJ databases">
        <authorList>
            <person name="Gilroy R."/>
        </authorList>
    </citation>
    <scope>NUCLEOTIDE SEQUENCE</scope>
    <source>
        <strain evidence="2">11159</strain>
    </source>
</reference>
<keyword evidence="1" id="KW-1133">Transmembrane helix</keyword>